<organism evidence="1 2">
    <name type="scientific">Novosphingobium kunmingense</name>
    <dbReference type="NCBI Taxonomy" id="1211806"/>
    <lineage>
        <taxon>Bacteria</taxon>
        <taxon>Pseudomonadati</taxon>
        <taxon>Pseudomonadota</taxon>
        <taxon>Alphaproteobacteria</taxon>
        <taxon>Sphingomonadales</taxon>
        <taxon>Sphingomonadaceae</taxon>
        <taxon>Novosphingobium</taxon>
    </lineage>
</organism>
<dbReference type="Proteomes" id="UP000232587">
    <property type="component" value="Unassembled WGS sequence"/>
</dbReference>
<proteinExistence type="predicted"/>
<dbReference type="EMBL" id="PHUF01000003">
    <property type="protein sequence ID" value="PKB19584.1"/>
    <property type="molecule type" value="Genomic_DNA"/>
</dbReference>
<dbReference type="AlphaFoldDB" id="A0A2N0HKU8"/>
<evidence type="ECO:0000313" key="1">
    <source>
        <dbReference type="EMBL" id="PKB19584.1"/>
    </source>
</evidence>
<evidence type="ECO:0000313" key="2">
    <source>
        <dbReference type="Proteomes" id="UP000232587"/>
    </source>
</evidence>
<sequence length="244" mass="26472">MGSQVSKIIRLGSVAVLVGGIAASLSLASPAMAGKKKPAPPPPPPPPKQIYVAWKPTTPEWATPTLAYPPIGADGLRVSVNRNISPSQMVWNLRSGLNVAALNCRDAEHAEVLTNYKLLLKSHAKGLRAINAKIDGEWKAKYGTGFIKAREKYMTEVYNHFSIPPVKPAFCNAALAVSRELPTVKAADLNAFAIRSLPSLEIVFDDFFKRFDQYHTDMAAWEARWGKDAVPGSLVVETPRNVGG</sequence>
<dbReference type="RefSeq" id="WP_100867035.1">
    <property type="nucleotide sequence ID" value="NZ_PHUF01000003.1"/>
</dbReference>
<keyword evidence="2" id="KW-1185">Reference proteome</keyword>
<reference evidence="1 2" key="1">
    <citation type="submission" date="2017-11" db="EMBL/GenBank/DDBJ databases">
        <title>Genomic Encyclopedia of Type Strains, Phase III (KMG-III): the genomes of soil and plant-associated and newly described type strains.</title>
        <authorList>
            <person name="Whitman W."/>
        </authorList>
    </citation>
    <scope>NUCLEOTIDE SEQUENCE [LARGE SCALE GENOMIC DNA]</scope>
    <source>
        <strain evidence="1 2">CGMCC 1.12274</strain>
    </source>
</reference>
<protein>
    <submittedName>
        <fullName evidence="1">Uncharacterized protein</fullName>
    </submittedName>
</protein>
<gene>
    <name evidence="1" type="ORF">B0I00_1820</name>
</gene>
<name>A0A2N0HKU8_9SPHN</name>
<accession>A0A2N0HKU8</accession>
<comment type="caution">
    <text evidence="1">The sequence shown here is derived from an EMBL/GenBank/DDBJ whole genome shotgun (WGS) entry which is preliminary data.</text>
</comment>
<dbReference type="OrthoDB" id="7432148at2"/>